<reference evidence="2" key="1">
    <citation type="submission" date="2014-09" db="EMBL/GenBank/DDBJ databases">
        <title>Genome sequence of the luminous mushroom Mycena chlorophos for searching fungal bioluminescence genes.</title>
        <authorList>
            <person name="Tanaka Y."/>
            <person name="Kasuga D."/>
            <person name="Oba Y."/>
            <person name="Hase S."/>
            <person name="Sato K."/>
            <person name="Oba Y."/>
            <person name="Sakakibara Y."/>
        </authorList>
    </citation>
    <scope>NUCLEOTIDE SEQUENCE</scope>
</reference>
<name>A0ABQ0LSW7_MYCCL</name>
<proteinExistence type="predicted"/>
<organism evidence="2 3">
    <name type="scientific">Mycena chlorophos</name>
    <name type="common">Agaric fungus</name>
    <name type="synonym">Agaricus chlorophos</name>
    <dbReference type="NCBI Taxonomy" id="658473"/>
    <lineage>
        <taxon>Eukaryota</taxon>
        <taxon>Fungi</taxon>
        <taxon>Dikarya</taxon>
        <taxon>Basidiomycota</taxon>
        <taxon>Agaricomycotina</taxon>
        <taxon>Agaricomycetes</taxon>
        <taxon>Agaricomycetidae</taxon>
        <taxon>Agaricales</taxon>
        <taxon>Marasmiineae</taxon>
        <taxon>Mycenaceae</taxon>
        <taxon>Mycena</taxon>
    </lineage>
</organism>
<protein>
    <submittedName>
        <fullName evidence="2">Uncharacterized protein</fullName>
    </submittedName>
</protein>
<dbReference type="EMBL" id="DF848432">
    <property type="protein sequence ID" value="GAT53647.1"/>
    <property type="molecule type" value="Genomic_DNA"/>
</dbReference>
<gene>
    <name evidence="2" type="ORF">MCHLO_10583</name>
</gene>
<dbReference type="Proteomes" id="UP000815677">
    <property type="component" value="Unassembled WGS sequence"/>
</dbReference>
<keyword evidence="3" id="KW-1185">Reference proteome</keyword>
<accession>A0ABQ0LSW7</accession>
<feature type="compositionally biased region" description="Polar residues" evidence="1">
    <location>
        <begin position="25"/>
        <end position="37"/>
    </location>
</feature>
<evidence type="ECO:0000313" key="3">
    <source>
        <dbReference type="Proteomes" id="UP000815677"/>
    </source>
</evidence>
<sequence>MPDSPSIDGPSEPQPHPEAAAARVSSVNEDQLPSTPAATREINGHPGEPPLPDGWPRLHTDPPIATTPMSIFREPEPPKGRPPPTALQTLSFLPVCLADFVGDLVFLAACSKYQCAYNDEDHFTYDAEKIQPVRVCASCLRCSAGRVVANEECWMSDVRRRCYLTDAKNPIFLSVVGEIQNQLLRS</sequence>
<evidence type="ECO:0000256" key="1">
    <source>
        <dbReference type="SAM" id="MobiDB-lite"/>
    </source>
</evidence>
<feature type="region of interest" description="Disordered" evidence="1">
    <location>
        <begin position="1"/>
        <end position="85"/>
    </location>
</feature>
<evidence type="ECO:0000313" key="2">
    <source>
        <dbReference type="EMBL" id="GAT53647.1"/>
    </source>
</evidence>